<evidence type="ECO:0000313" key="2">
    <source>
        <dbReference type="WBParaSite" id="TMUE_3000012607.1"/>
    </source>
</evidence>
<proteinExistence type="predicted"/>
<name>A0A5S6R0B7_TRIMR</name>
<dbReference type="WBParaSite" id="TMUE_3000012607.1">
    <property type="protein sequence ID" value="TMUE_3000012607.1"/>
    <property type="gene ID" value="WBGene00290483"/>
</dbReference>
<organism evidence="1 2">
    <name type="scientific">Trichuris muris</name>
    <name type="common">Mouse whipworm</name>
    <dbReference type="NCBI Taxonomy" id="70415"/>
    <lineage>
        <taxon>Eukaryota</taxon>
        <taxon>Metazoa</taxon>
        <taxon>Ecdysozoa</taxon>
        <taxon>Nematoda</taxon>
        <taxon>Enoplea</taxon>
        <taxon>Dorylaimia</taxon>
        <taxon>Trichinellida</taxon>
        <taxon>Trichuridae</taxon>
        <taxon>Trichuris</taxon>
    </lineage>
</organism>
<accession>A0A5S6R0B7</accession>
<dbReference type="AlphaFoldDB" id="A0A5S6R0B7"/>
<keyword evidence="1" id="KW-1185">Reference proteome</keyword>
<reference evidence="2" key="1">
    <citation type="submission" date="2019-12" db="UniProtKB">
        <authorList>
            <consortium name="WormBaseParasite"/>
        </authorList>
    </citation>
    <scope>IDENTIFICATION</scope>
</reference>
<sequence>MEYLEDVAFFIIDNSLGPKVFKRYVDDIFAITEIGKEDVFLRHLNVHGSIVVSIPACHASDPGSIPGRGDGKRPLSMNCQIWNQ</sequence>
<dbReference type="Proteomes" id="UP000046395">
    <property type="component" value="Unassembled WGS sequence"/>
</dbReference>
<protein>
    <submittedName>
        <fullName evidence="2">Reverse transcriptase domain-containing protein</fullName>
    </submittedName>
</protein>
<evidence type="ECO:0000313" key="1">
    <source>
        <dbReference type="Proteomes" id="UP000046395"/>
    </source>
</evidence>